<feature type="compositionally biased region" description="Acidic residues" evidence="1">
    <location>
        <begin position="194"/>
        <end position="208"/>
    </location>
</feature>
<dbReference type="GO" id="GO:0005643">
    <property type="term" value="C:nuclear pore"/>
    <property type="evidence" value="ECO:0007669"/>
    <property type="project" value="InterPro"/>
</dbReference>
<reference evidence="4 5" key="2">
    <citation type="submission" date="2025-04" db="UniProtKB">
        <authorList>
            <consortium name="RefSeq"/>
        </authorList>
    </citation>
    <scope>IDENTIFICATION</scope>
</reference>
<dbReference type="PANTHER" id="PTHR31344:SF15">
    <property type="entry name" value="EEIG1_EHBP1 PROTEIN AMINO-TERMINAL DOMAIN PROTEIN"/>
    <property type="match status" value="1"/>
</dbReference>
<dbReference type="Pfam" id="PF10358">
    <property type="entry name" value="NT-C2"/>
    <property type="match status" value="1"/>
</dbReference>
<dbReference type="RefSeq" id="XP_021863037.1">
    <property type="nucleotide sequence ID" value="XM_022007345.1"/>
</dbReference>
<dbReference type="GeneID" id="110801942"/>
<feature type="compositionally biased region" description="Basic and acidic residues" evidence="1">
    <location>
        <begin position="234"/>
        <end position="245"/>
    </location>
</feature>
<dbReference type="KEGG" id="soe:110801942"/>
<sequence>MILGMKNKIRRGPSIQVEYVIHVQDIKPWPPTQSLKTVRSVLIQWKNGERSSGSTNSVAPSIEDGKIEFNESFRVPVTLSRDMSVKSGDADIFHKNLLEFNLYEPRRDKTVKGQLLGTAIVDLADYGVIREVMSLSAPMNCTRSFRNATQPILYLRIQVYDKVRSGVSLKGKFAKETSLDKNDGDSVSALMSEEYADEAEGSSLTDDDISSHSSLTASSAFESNGASPSQNKETGSDKRKCHTDTSEFDSEVNLEKVSSTSDQVHERSRQISEEVASLKGQIIAMSIPDEVPSVSTGEGIPMETPEELKSELDFQLQAKRRSEQKSKIPERSSSMEVTPTVDIDDVVVKDGDKHENVDQDGRMLEEEKHIVQNASSNKFSLDVNGNQVMSESDSPLIRNGVRRVRSVRSLMESSRSNGSAGGYLGKISSLEVNSAEKRRTSSDSKTQGLEQRINILERELREAAALEVALYSVVAEHGSSTNKVHAPARRLSRLYLQAGKGMKRASAAQSSVSGLIVVAKACGNDVPRLTFWLSNCVVLRAILCEAFAEEQLPVSASSLAEIGDGKGMNQKSSSLKWRLSSSDKLANKFGANGSFQDWVDPHAFMSALEKVESWIFSRIVESVWWQTLTPHMQSSAAQMINNVADPGIQKKYRRSSSYGDQEQVNFSLELWKKAFKDACERLCPLRAGGHDCGCLPVLAKLIMEQCVARLDVAMFNAILRESADDMPTDPVSDPISDPKVLPVPAGKSSFGSGAQLKNAIGNWSRWLTDLFGIDDDDDPPEDEREGNEDDDGEGLQYDSSFKSFYLLKSLSDLMMLPKDLLLSESVRREVCPTFGAHIIKRVLQNFVPDEFCSDPVPDAVFEALSEYVHDEDEASITYYPCTAPALFYSPPPSSLASVIGVNLGTQTSSQLRRSGSVLRRSNTSDDELDELDSPLHAILSEGFQASPAQVKQNLKDVDNHRENVIRYQLLRQVWDGVES</sequence>
<dbReference type="OrthoDB" id="20172at2759"/>
<protein>
    <submittedName>
        <fullName evidence="4 5">Uncharacterized protein LOC110801942</fullName>
    </submittedName>
</protein>
<feature type="region of interest" description="Disordered" evidence="1">
    <location>
        <begin position="194"/>
        <end position="272"/>
    </location>
</feature>
<evidence type="ECO:0000313" key="5">
    <source>
        <dbReference type="RefSeq" id="XP_021863038.1"/>
    </source>
</evidence>
<feature type="compositionally biased region" description="Acidic residues" evidence="1">
    <location>
        <begin position="774"/>
        <end position="793"/>
    </location>
</feature>
<organism evidence="3 4">
    <name type="scientific">Spinacia oleracea</name>
    <name type="common">Spinach</name>
    <dbReference type="NCBI Taxonomy" id="3562"/>
    <lineage>
        <taxon>Eukaryota</taxon>
        <taxon>Viridiplantae</taxon>
        <taxon>Streptophyta</taxon>
        <taxon>Embryophyta</taxon>
        <taxon>Tracheophyta</taxon>
        <taxon>Spermatophyta</taxon>
        <taxon>Magnoliopsida</taxon>
        <taxon>eudicotyledons</taxon>
        <taxon>Gunneridae</taxon>
        <taxon>Pentapetalae</taxon>
        <taxon>Caryophyllales</taxon>
        <taxon>Chenopodiaceae</taxon>
        <taxon>Chenopodioideae</taxon>
        <taxon>Anserineae</taxon>
        <taxon>Spinacia</taxon>
    </lineage>
</organism>
<dbReference type="AlphaFoldDB" id="A0A9R0J7U2"/>
<dbReference type="PANTHER" id="PTHR31344">
    <property type="entry name" value="NUCLEAR PORE COMPLEX PROTEIN NUP205"/>
    <property type="match status" value="1"/>
</dbReference>
<keyword evidence="3" id="KW-1185">Reference proteome</keyword>
<evidence type="ECO:0000256" key="1">
    <source>
        <dbReference type="SAM" id="MobiDB-lite"/>
    </source>
</evidence>
<feature type="domain" description="C2 NT-type" evidence="2">
    <location>
        <begin position="7"/>
        <end position="161"/>
    </location>
</feature>
<dbReference type="PROSITE" id="PS51840">
    <property type="entry name" value="C2_NT"/>
    <property type="match status" value="1"/>
</dbReference>
<gene>
    <name evidence="4 5" type="primary">LOC110801942</name>
</gene>
<evidence type="ECO:0000313" key="4">
    <source>
        <dbReference type="RefSeq" id="XP_021863037.1"/>
    </source>
</evidence>
<proteinExistence type="predicted"/>
<evidence type="ECO:0000259" key="2">
    <source>
        <dbReference type="PROSITE" id="PS51840"/>
    </source>
</evidence>
<feature type="compositionally biased region" description="Basic and acidic residues" evidence="1">
    <location>
        <begin position="263"/>
        <end position="272"/>
    </location>
</feature>
<name>A0A9R0J7U2_SPIOL</name>
<feature type="region of interest" description="Disordered" evidence="1">
    <location>
        <begin position="774"/>
        <end position="796"/>
    </location>
</feature>
<dbReference type="InterPro" id="IPR019448">
    <property type="entry name" value="NT-C2"/>
</dbReference>
<feature type="compositionally biased region" description="Low complexity" evidence="1">
    <location>
        <begin position="211"/>
        <end position="223"/>
    </location>
</feature>
<accession>A0A9R0J7U2</accession>
<dbReference type="RefSeq" id="XP_021863038.1">
    <property type="nucleotide sequence ID" value="XM_022007346.1"/>
</dbReference>
<dbReference type="Proteomes" id="UP000813463">
    <property type="component" value="Chromosome 1"/>
</dbReference>
<feature type="compositionally biased region" description="Polar residues" evidence="1">
    <location>
        <begin position="224"/>
        <end position="233"/>
    </location>
</feature>
<evidence type="ECO:0000313" key="3">
    <source>
        <dbReference type="Proteomes" id="UP000813463"/>
    </source>
</evidence>
<reference evidence="3" key="1">
    <citation type="journal article" date="2021" name="Nat. Commun.">
        <title>Genomic analyses provide insights into spinach domestication and the genetic basis of agronomic traits.</title>
        <authorList>
            <person name="Cai X."/>
            <person name="Sun X."/>
            <person name="Xu C."/>
            <person name="Sun H."/>
            <person name="Wang X."/>
            <person name="Ge C."/>
            <person name="Zhang Z."/>
            <person name="Wang Q."/>
            <person name="Fei Z."/>
            <person name="Jiao C."/>
            <person name="Wang Q."/>
        </authorList>
    </citation>
    <scope>NUCLEOTIDE SEQUENCE [LARGE SCALE GENOMIC DNA]</scope>
    <source>
        <strain evidence="3">cv. Varoflay</strain>
    </source>
</reference>
<dbReference type="InterPro" id="IPR021827">
    <property type="entry name" value="Nup186/Nup192/Nup205"/>
</dbReference>